<reference evidence="1 2" key="1">
    <citation type="journal article" date="2024" name="Nat. Commun.">
        <title>Phylogenomics reveals the evolutionary origins of lichenization in chlorophyte algae.</title>
        <authorList>
            <person name="Puginier C."/>
            <person name="Libourel C."/>
            <person name="Otte J."/>
            <person name="Skaloud P."/>
            <person name="Haon M."/>
            <person name="Grisel S."/>
            <person name="Petersen M."/>
            <person name="Berrin J.G."/>
            <person name="Delaux P.M."/>
            <person name="Dal Grande F."/>
            <person name="Keller J."/>
        </authorList>
    </citation>
    <scope>NUCLEOTIDE SEQUENCE [LARGE SCALE GENOMIC DNA]</scope>
    <source>
        <strain evidence="1 2">SAG 2523</strain>
    </source>
</reference>
<name>A0AAW1T0Q0_9CHLO</name>
<accession>A0AAW1T0Q0</accession>
<sequence>MTKTTIFYFVGGTRMNDVAYSHGVRQTLWALYHNRPGYRIHSTDTNGPLSGDYLKGYEDSMFCLASTGAGWGTRSRWSMRMCCPTPNFSIRLPQHAIYRLSDVLQDIIDTPGKVEQMQRMLHCVWAFYSWRDAEGRALEALMCSLRRKLFAKEDAPQPSLDPATCKLSCNAQAEP</sequence>
<proteinExistence type="predicted"/>
<evidence type="ECO:0000313" key="2">
    <source>
        <dbReference type="Proteomes" id="UP001485043"/>
    </source>
</evidence>
<evidence type="ECO:0000313" key="1">
    <source>
        <dbReference type="EMBL" id="KAK9862518.1"/>
    </source>
</evidence>
<organism evidence="1 2">
    <name type="scientific">Apatococcus fuscideae</name>
    <dbReference type="NCBI Taxonomy" id="2026836"/>
    <lineage>
        <taxon>Eukaryota</taxon>
        <taxon>Viridiplantae</taxon>
        <taxon>Chlorophyta</taxon>
        <taxon>core chlorophytes</taxon>
        <taxon>Trebouxiophyceae</taxon>
        <taxon>Chlorellales</taxon>
        <taxon>Chlorellaceae</taxon>
        <taxon>Apatococcus</taxon>
    </lineage>
</organism>
<comment type="caution">
    <text evidence="1">The sequence shown here is derived from an EMBL/GenBank/DDBJ whole genome shotgun (WGS) entry which is preliminary data.</text>
</comment>
<dbReference type="AlphaFoldDB" id="A0AAW1T0Q0"/>
<keyword evidence="2" id="KW-1185">Reference proteome</keyword>
<protein>
    <submittedName>
        <fullName evidence="1">Uncharacterized protein</fullName>
    </submittedName>
</protein>
<dbReference type="Proteomes" id="UP001485043">
    <property type="component" value="Unassembled WGS sequence"/>
</dbReference>
<dbReference type="EMBL" id="JALJOV010000595">
    <property type="protein sequence ID" value="KAK9862518.1"/>
    <property type="molecule type" value="Genomic_DNA"/>
</dbReference>
<gene>
    <name evidence="1" type="ORF">WJX84_009693</name>
</gene>